<comment type="caution">
    <text evidence="9">The sequence shown here is derived from an EMBL/GenBank/DDBJ whole genome shotgun (WGS) entry which is preliminary data.</text>
</comment>
<evidence type="ECO:0000256" key="5">
    <source>
        <dbReference type="ARBA" id="ARBA00022989"/>
    </source>
</evidence>
<dbReference type="Pfam" id="PF00482">
    <property type="entry name" value="T2SSF"/>
    <property type="match status" value="2"/>
</dbReference>
<reference evidence="9" key="2">
    <citation type="journal article" date="2020" name="Microorganisms">
        <title>Osmotic Adaptation and Compatible Solute Biosynthesis of Phototrophic Bacteria as Revealed from Genome Analyses.</title>
        <authorList>
            <person name="Imhoff J.F."/>
            <person name="Rahn T."/>
            <person name="Kunzel S."/>
            <person name="Keller A."/>
            <person name="Neulinger S.C."/>
        </authorList>
    </citation>
    <scope>NUCLEOTIDE SEQUENCE</scope>
    <source>
        <strain evidence="9">IM 151</strain>
    </source>
</reference>
<evidence type="ECO:0000256" key="6">
    <source>
        <dbReference type="ARBA" id="ARBA00023136"/>
    </source>
</evidence>
<comment type="subcellular location">
    <subcellularLocation>
        <location evidence="1">Cell membrane</location>
        <topology evidence="1">Multi-pass membrane protein</topology>
    </subcellularLocation>
</comment>
<feature type="transmembrane region" description="Helical" evidence="7">
    <location>
        <begin position="181"/>
        <end position="206"/>
    </location>
</feature>
<organism evidence="9 10">
    <name type="scientific">Rubrivivax gelatinosus</name>
    <name type="common">Rhodocyclus gelatinosus</name>
    <name type="synonym">Rhodopseudomonas gelatinosa</name>
    <dbReference type="NCBI Taxonomy" id="28068"/>
    <lineage>
        <taxon>Bacteria</taxon>
        <taxon>Pseudomonadati</taxon>
        <taxon>Pseudomonadota</taxon>
        <taxon>Betaproteobacteria</taxon>
        <taxon>Burkholderiales</taxon>
        <taxon>Sphaerotilaceae</taxon>
        <taxon>Rubrivivax</taxon>
    </lineage>
</organism>
<dbReference type="PRINTS" id="PR00812">
    <property type="entry name" value="BCTERIALGSPF"/>
</dbReference>
<evidence type="ECO:0000256" key="4">
    <source>
        <dbReference type="ARBA" id="ARBA00022692"/>
    </source>
</evidence>
<evidence type="ECO:0000256" key="1">
    <source>
        <dbReference type="ARBA" id="ARBA00004651"/>
    </source>
</evidence>
<evidence type="ECO:0000256" key="3">
    <source>
        <dbReference type="ARBA" id="ARBA00022475"/>
    </source>
</evidence>
<feature type="transmembrane region" description="Helical" evidence="7">
    <location>
        <begin position="377"/>
        <end position="401"/>
    </location>
</feature>
<dbReference type="PANTHER" id="PTHR30012:SF0">
    <property type="entry name" value="TYPE II SECRETION SYSTEM PROTEIN F-RELATED"/>
    <property type="match status" value="1"/>
</dbReference>
<evidence type="ECO:0000259" key="8">
    <source>
        <dbReference type="Pfam" id="PF00482"/>
    </source>
</evidence>
<dbReference type="InterPro" id="IPR003004">
    <property type="entry name" value="GspF/PilC"/>
</dbReference>
<gene>
    <name evidence="9" type="ORF">CKO43_24065</name>
</gene>
<dbReference type="RefSeq" id="WP_200380283.1">
    <property type="nucleotide sequence ID" value="NZ_NRRU01000163.1"/>
</dbReference>
<evidence type="ECO:0000313" key="9">
    <source>
        <dbReference type="EMBL" id="MBK1715827.1"/>
    </source>
</evidence>
<keyword evidence="6 7" id="KW-0472">Membrane</keyword>
<evidence type="ECO:0000256" key="7">
    <source>
        <dbReference type="SAM" id="Phobius"/>
    </source>
</evidence>
<keyword evidence="10" id="KW-1185">Reference proteome</keyword>
<keyword evidence="5 7" id="KW-1133">Transmembrane helix</keyword>
<feature type="transmembrane region" description="Helical" evidence="7">
    <location>
        <begin position="226"/>
        <end position="249"/>
    </location>
</feature>
<evidence type="ECO:0000313" key="10">
    <source>
        <dbReference type="Proteomes" id="UP001041814"/>
    </source>
</evidence>
<feature type="domain" description="Type II secretion system protein GspF" evidence="8">
    <location>
        <begin position="81"/>
        <end position="203"/>
    </location>
</feature>
<keyword evidence="4 7" id="KW-0812">Transmembrane</keyword>
<dbReference type="InterPro" id="IPR042094">
    <property type="entry name" value="T2SS_GspF_sf"/>
</dbReference>
<proteinExistence type="inferred from homology"/>
<sequence>MSLFGYLALDAHGVEQRGEIDARDERDARTQLRALRLRPIVLAAGALPEAQSAAERLAAAFEPLLPRAWMPTRRADLATLLRQLALMLRAGHTLVQALDAAGRLAVKHSLRGHVGALAAGLRGGQPLSQAMAARGRPFTPLMVQLTASAEASGELDLVCERMALDLERQGELRRQVLSTMLYPSLVLAMAVGVFAFLAVSVVPRFAAFIEGRGNRVPAEAQLLMDLAAGFSIWAPWAGAALAAFVLGLWGVTQFERGRRVVDRVLLALPLVGGAIRDATMTRVAWTMSLLIKSGATALESLRIVRRIAGNRVYVAVFEEAEHRLLAGRSLARALEQRPVPLLLRHMVAVGEGTGQLDGVLDAVAAHFRSRLDARIKLMTGLIEPALLLVVGGVVGFVYYTFFKTVMSIGGGGQ</sequence>
<name>A0ABS1E0C9_RUBGE</name>
<dbReference type="Gene3D" id="1.20.81.30">
    <property type="entry name" value="Type II secretion system (T2SS), domain F"/>
    <property type="match status" value="2"/>
</dbReference>
<dbReference type="EMBL" id="NRRU01000163">
    <property type="protein sequence ID" value="MBK1715827.1"/>
    <property type="molecule type" value="Genomic_DNA"/>
</dbReference>
<reference evidence="9" key="1">
    <citation type="submission" date="2017-08" db="EMBL/GenBank/DDBJ databases">
        <authorList>
            <person name="Imhoff J.F."/>
            <person name="Rahn T."/>
            <person name="Kuenzel S."/>
            <person name="Neulinger S.C."/>
        </authorList>
    </citation>
    <scope>NUCLEOTIDE SEQUENCE</scope>
    <source>
        <strain evidence="9">IM 151</strain>
    </source>
</reference>
<dbReference type="PANTHER" id="PTHR30012">
    <property type="entry name" value="GENERAL SECRETION PATHWAY PROTEIN"/>
    <property type="match status" value="1"/>
</dbReference>
<evidence type="ECO:0000256" key="2">
    <source>
        <dbReference type="ARBA" id="ARBA00005745"/>
    </source>
</evidence>
<keyword evidence="3" id="KW-1003">Cell membrane</keyword>
<accession>A0ABS1E0C9</accession>
<protein>
    <recommendedName>
        <fullName evidence="8">Type II secretion system protein GspF domain-containing protein</fullName>
    </recommendedName>
</protein>
<comment type="similarity">
    <text evidence="2">Belongs to the GSP F family.</text>
</comment>
<dbReference type="InterPro" id="IPR018076">
    <property type="entry name" value="T2SS_GspF_dom"/>
</dbReference>
<dbReference type="Proteomes" id="UP001041814">
    <property type="component" value="Unassembled WGS sequence"/>
</dbReference>
<feature type="domain" description="Type II secretion system protein GspF" evidence="8">
    <location>
        <begin position="286"/>
        <end position="401"/>
    </location>
</feature>